<dbReference type="InterPro" id="IPR016161">
    <property type="entry name" value="Ald_DH/histidinol_DH"/>
</dbReference>
<dbReference type="AlphaFoldDB" id="A0A9D4VUP8"/>
<feature type="domain" description="Aldehyde dehydrogenase" evidence="1">
    <location>
        <begin position="149"/>
        <end position="203"/>
    </location>
</feature>
<evidence type="ECO:0000259" key="1">
    <source>
        <dbReference type="Pfam" id="PF00171"/>
    </source>
</evidence>
<sequence>MSLANNSLIGSVPSTIWQNKTLNGTKRFILELENNQFTTVSGSIDLPPNVTVLLRGNPLCSNNSLGQLCSSEGVNNGDGLIPSNANGSCPAQSCPNHQETPLLSLLSNWDLLLIAIWLLTPSLIGNSISIPNLPKGYQISQFDVPIAASGKAFPTLDPRTGEVITHVAEGHSEDIDRAVAAARKAFDFGSWPRMTAYERQKIML</sequence>
<evidence type="ECO:0000313" key="3">
    <source>
        <dbReference type="Proteomes" id="UP001058974"/>
    </source>
</evidence>
<dbReference type="SUPFAM" id="SSF53720">
    <property type="entry name" value="ALDH-like"/>
    <property type="match status" value="1"/>
</dbReference>
<accession>A0A9D4VUP8</accession>
<dbReference type="PANTHER" id="PTHR11699">
    <property type="entry name" value="ALDEHYDE DEHYDROGENASE-RELATED"/>
    <property type="match status" value="1"/>
</dbReference>
<name>A0A9D4VUP8_PEA</name>
<proteinExistence type="predicted"/>
<protein>
    <recommendedName>
        <fullName evidence="1">Aldehyde dehydrogenase domain-containing protein</fullName>
    </recommendedName>
</protein>
<keyword evidence="3" id="KW-1185">Reference proteome</keyword>
<dbReference type="InterPro" id="IPR015590">
    <property type="entry name" value="Aldehyde_DH_dom"/>
</dbReference>
<dbReference type="Gramene" id="Psat07G0462200-T1">
    <property type="protein sequence ID" value="KAI5389035.1"/>
    <property type="gene ID" value="KIW84_074622"/>
</dbReference>
<dbReference type="Gene3D" id="3.40.605.10">
    <property type="entry name" value="Aldehyde Dehydrogenase, Chain A, domain 1"/>
    <property type="match status" value="1"/>
</dbReference>
<dbReference type="EMBL" id="JAMSHJ010000007">
    <property type="protein sequence ID" value="KAI5389035.1"/>
    <property type="molecule type" value="Genomic_DNA"/>
</dbReference>
<evidence type="ECO:0000313" key="2">
    <source>
        <dbReference type="EMBL" id="KAI5389035.1"/>
    </source>
</evidence>
<reference evidence="2 3" key="1">
    <citation type="journal article" date="2022" name="Nat. Genet.">
        <title>Improved pea reference genome and pan-genome highlight genomic features and evolutionary characteristics.</title>
        <authorList>
            <person name="Yang T."/>
            <person name="Liu R."/>
            <person name="Luo Y."/>
            <person name="Hu S."/>
            <person name="Wang D."/>
            <person name="Wang C."/>
            <person name="Pandey M.K."/>
            <person name="Ge S."/>
            <person name="Xu Q."/>
            <person name="Li N."/>
            <person name="Li G."/>
            <person name="Huang Y."/>
            <person name="Saxena R.K."/>
            <person name="Ji Y."/>
            <person name="Li M."/>
            <person name="Yan X."/>
            <person name="He Y."/>
            <person name="Liu Y."/>
            <person name="Wang X."/>
            <person name="Xiang C."/>
            <person name="Varshney R.K."/>
            <person name="Ding H."/>
            <person name="Gao S."/>
            <person name="Zong X."/>
        </authorList>
    </citation>
    <scope>NUCLEOTIDE SEQUENCE [LARGE SCALE GENOMIC DNA]</scope>
    <source>
        <strain evidence="2 3">cv. Zhongwan 6</strain>
    </source>
</reference>
<comment type="caution">
    <text evidence="2">The sequence shown here is derived from an EMBL/GenBank/DDBJ whole genome shotgun (WGS) entry which is preliminary data.</text>
</comment>
<dbReference type="Proteomes" id="UP001058974">
    <property type="component" value="Chromosome 7"/>
</dbReference>
<organism evidence="2 3">
    <name type="scientific">Pisum sativum</name>
    <name type="common">Garden pea</name>
    <name type="synonym">Lathyrus oleraceus</name>
    <dbReference type="NCBI Taxonomy" id="3888"/>
    <lineage>
        <taxon>Eukaryota</taxon>
        <taxon>Viridiplantae</taxon>
        <taxon>Streptophyta</taxon>
        <taxon>Embryophyta</taxon>
        <taxon>Tracheophyta</taxon>
        <taxon>Spermatophyta</taxon>
        <taxon>Magnoliopsida</taxon>
        <taxon>eudicotyledons</taxon>
        <taxon>Gunneridae</taxon>
        <taxon>Pentapetalae</taxon>
        <taxon>rosids</taxon>
        <taxon>fabids</taxon>
        <taxon>Fabales</taxon>
        <taxon>Fabaceae</taxon>
        <taxon>Papilionoideae</taxon>
        <taxon>50 kb inversion clade</taxon>
        <taxon>NPAAA clade</taxon>
        <taxon>Hologalegina</taxon>
        <taxon>IRL clade</taxon>
        <taxon>Fabeae</taxon>
        <taxon>Lathyrus</taxon>
    </lineage>
</organism>
<dbReference type="Pfam" id="PF00171">
    <property type="entry name" value="Aldedh"/>
    <property type="match status" value="1"/>
</dbReference>
<dbReference type="GO" id="GO:0016491">
    <property type="term" value="F:oxidoreductase activity"/>
    <property type="evidence" value="ECO:0007669"/>
    <property type="project" value="InterPro"/>
</dbReference>
<dbReference type="InterPro" id="IPR016162">
    <property type="entry name" value="Ald_DH_N"/>
</dbReference>
<gene>
    <name evidence="2" type="ORF">KIW84_074622</name>
</gene>